<reference evidence="1 2" key="1">
    <citation type="submission" date="2021-01" db="EMBL/GenBank/DDBJ databases">
        <title>Whole genome shotgun sequence of Plantactinospora mayteni NBRC 109088.</title>
        <authorList>
            <person name="Komaki H."/>
            <person name="Tamura T."/>
        </authorList>
    </citation>
    <scope>NUCLEOTIDE SEQUENCE [LARGE SCALE GENOMIC DNA]</scope>
    <source>
        <strain evidence="1 2">NBRC 109088</strain>
    </source>
</reference>
<proteinExistence type="predicted"/>
<keyword evidence="2" id="KW-1185">Reference proteome</keyword>
<dbReference type="Gene3D" id="3.40.50.300">
    <property type="entry name" value="P-loop containing nucleotide triphosphate hydrolases"/>
    <property type="match status" value="1"/>
</dbReference>
<evidence type="ECO:0008006" key="3">
    <source>
        <dbReference type="Google" id="ProtNLM"/>
    </source>
</evidence>
<dbReference type="RefSeq" id="WP_203861303.1">
    <property type="nucleotide sequence ID" value="NZ_BAAAZQ010000021.1"/>
</dbReference>
<comment type="caution">
    <text evidence="1">The sequence shown here is derived from an EMBL/GenBank/DDBJ whole genome shotgun (WGS) entry which is preliminary data.</text>
</comment>
<name>A0ABQ4EZ70_9ACTN</name>
<accession>A0ABQ4EZ70</accession>
<evidence type="ECO:0000313" key="2">
    <source>
        <dbReference type="Proteomes" id="UP000621500"/>
    </source>
</evidence>
<protein>
    <recommendedName>
        <fullName evidence="3">Thymidylate kinase</fullName>
    </recommendedName>
</protein>
<dbReference type="EMBL" id="BONX01000049">
    <property type="protein sequence ID" value="GIG99961.1"/>
    <property type="molecule type" value="Genomic_DNA"/>
</dbReference>
<dbReference type="SUPFAM" id="SSF52540">
    <property type="entry name" value="P-loop containing nucleoside triphosphate hydrolases"/>
    <property type="match status" value="1"/>
</dbReference>
<gene>
    <name evidence="1" type="ORF">Pma05_65340</name>
</gene>
<sequence>MTSDGVSIALMGIDGCGKTTLAGQLRSTLADAGLEVVDPGLKAALSRTGLPAGYPRSSLETLALEAWRLFYAGSTVDGRPAEDAVSAAFASSGVARMGEDLPSGPSGVRQAGIVASALIEFAGHHLLRAELIQPALLRGAVCVSDGFPLKNVVRVLRLAQRMPDPAIPPSALDTLVDAVRASFADAYQQPDIGILLDADPELAYRWRVSQTGRVEPGADLSVTGRTGPESYLRFQAAMADEYRAAAREWGWHVLPVDGRPQRQTVAEAVDIVLDHPRIRHRIAAVPAADPDS</sequence>
<dbReference type="Proteomes" id="UP000621500">
    <property type="component" value="Unassembled WGS sequence"/>
</dbReference>
<evidence type="ECO:0000313" key="1">
    <source>
        <dbReference type="EMBL" id="GIG99961.1"/>
    </source>
</evidence>
<organism evidence="1 2">
    <name type="scientific">Plantactinospora mayteni</name>
    <dbReference type="NCBI Taxonomy" id="566021"/>
    <lineage>
        <taxon>Bacteria</taxon>
        <taxon>Bacillati</taxon>
        <taxon>Actinomycetota</taxon>
        <taxon>Actinomycetes</taxon>
        <taxon>Micromonosporales</taxon>
        <taxon>Micromonosporaceae</taxon>
        <taxon>Plantactinospora</taxon>
    </lineage>
</organism>
<dbReference type="InterPro" id="IPR027417">
    <property type="entry name" value="P-loop_NTPase"/>
</dbReference>